<organism evidence="10 11">
    <name type="scientific">Aspergillus heteromorphus CBS 117.55</name>
    <dbReference type="NCBI Taxonomy" id="1448321"/>
    <lineage>
        <taxon>Eukaryota</taxon>
        <taxon>Fungi</taxon>
        <taxon>Dikarya</taxon>
        <taxon>Ascomycota</taxon>
        <taxon>Pezizomycotina</taxon>
        <taxon>Eurotiomycetes</taxon>
        <taxon>Eurotiomycetidae</taxon>
        <taxon>Eurotiales</taxon>
        <taxon>Aspergillaceae</taxon>
        <taxon>Aspergillus</taxon>
        <taxon>Aspergillus subgen. Circumdati</taxon>
    </lineage>
</organism>
<evidence type="ECO:0000259" key="9">
    <source>
        <dbReference type="SMART" id="SM00220"/>
    </source>
</evidence>
<evidence type="ECO:0000256" key="2">
    <source>
        <dbReference type="ARBA" id="ARBA00022527"/>
    </source>
</evidence>
<dbReference type="PANTHER" id="PTHR47634:SF9">
    <property type="entry name" value="PROTEIN KINASE DOMAIN-CONTAINING PROTEIN-RELATED"/>
    <property type="match status" value="1"/>
</dbReference>
<gene>
    <name evidence="10" type="ORF">BO70DRAFT_405311</name>
</gene>
<dbReference type="GeneID" id="37069347"/>
<proteinExistence type="predicted"/>
<evidence type="ECO:0000256" key="8">
    <source>
        <dbReference type="ARBA" id="ARBA00048679"/>
    </source>
</evidence>
<dbReference type="InterPro" id="IPR000719">
    <property type="entry name" value="Prot_kinase_dom"/>
</dbReference>
<dbReference type="OrthoDB" id="5979581at2759"/>
<dbReference type="VEuPathDB" id="FungiDB:BO70DRAFT_405311"/>
<dbReference type="STRING" id="1448321.A0A317WAU3"/>
<dbReference type="EC" id="2.7.11.1" evidence="1"/>
<evidence type="ECO:0000256" key="1">
    <source>
        <dbReference type="ARBA" id="ARBA00012513"/>
    </source>
</evidence>
<dbReference type="GO" id="GO:0000245">
    <property type="term" value="P:spliceosomal complex assembly"/>
    <property type="evidence" value="ECO:0007669"/>
    <property type="project" value="TreeGrafter"/>
</dbReference>
<evidence type="ECO:0000313" key="10">
    <source>
        <dbReference type="EMBL" id="PWY82118.1"/>
    </source>
</evidence>
<protein>
    <recommendedName>
        <fullName evidence="1">non-specific serine/threonine protein kinase</fullName>
        <ecNumber evidence="1">2.7.11.1</ecNumber>
    </recommendedName>
</protein>
<dbReference type="GO" id="GO:0005524">
    <property type="term" value="F:ATP binding"/>
    <property type="evidence" value="ECO:0007669"/>
    <property type="project" value="UniProtKB-KW"/>
</dbReference>
<sequence>MRFDHHAPFNNHLITLNFPIFQSYWCPSNPNYGSLTRPSSTTAEAHRIKYNWIKGVETLEDYRPGGFHPVMIGDILHDRYIIVDKLGHGGYSTGWLARDNHQKQSVALRLSTADSVPGEIKALRALSQPAVSGKTTFEVEGPNGRPACYTISFSRRFSLEVARALSYSLAQSVAYTHSRDIHLSNILVKHPSSFDNLSIEQFHDNYGKPETVSLSRNQMGNPSLQISTYLEPSTAIWKIMGMKAIFSTDFVPENEIIAQHIDVLEPGPLDWWQRWEGRSAFFDEDGSPLQSYKEDRWPVLEEGSFELGIQKEGKERDAFLDLIRRMLAFRPEERISIEEVLKSEWMVEWALPDYERSSKSPH</sequence>
<evidence type="ECO:0000256" key="6">
    <source>
        <dbReference type="ARBA" id="ARBA00022840"/>
    </source>
</evidence>
<feature type="domain" description="Protein kinase" evidence="9">
    <location>
        <begin position="80"/>
        <end position="346"/>
    </location>
</feature>
<evidence type="ECO:0000256" key="5">
    <source>
        <dbReference type="ARBA" id="ARBA00022777"/>
    </source>
</evidence>
<dbReference type="Gene3D" id="1.10.510.10">
    <property type="entry name" value="Transferase(Phosphotransferase) domain 1"/>
    <property type="match status" value="1"/>
</dbReference>
<keyword evidence="6" id="KW-0067">ATP-binding</keyword>
<dbReference type="Proteomes" id="UP000247233">
    <property type="component" value="Unassembled WGS sequence"/>
</dbReference>
<keyword evidence="11" id="KW-1185">Reference proteome</keyword>
<reference evidence="10 11" key="1">
    <citation type="submission" date="2016-12" db="EMBL/GenBank/DDBJ databases">
        <title>The genomes of Aspergillus section Nigri reveals drivers in fungal speciation.</title>
        <authorList>
            <consortium name="DOE Joint Genome Institute"/>
            <person name="Vesth T.C."/>
            <person name="Nybo J."/>
            <person name="Theobald S."/>
            <person name="Brandl J."/>
            <person name="Frisvad J.C."/>
            <person name="Nielsen K.F."/>
            <person name="Lyhne E.K."/>
            <person name="Kogle M.E."/>
            <person name="Kuo A."/>
            <person name="Riley R."/>
            <person name="Clum A."/>
            <person name="Nolan M."/>
            <person name="Lipzen A."/>
            <person name="Salamov A."/>
            <person name="Henrissat B."/>
            <person name="Wiebenga A."/>
            <person name="De Vries R.P."/>
            <person name="Grigoriev I.V."/>
            <person name="Mortensen U.H."/>
            <person name="Andersen M.R."/>
            <person name="Baker S.E."/>
        </authorList>
    </citation>
    <scope>NUCLEOTIDE SEQUENCE [LARGE SCALE GENOMIC DNA]</scope>
    <source>
        <strain evidence="10 11">CBS 117.55</strain>
    </source>
</reference>
<evidence type="ECO:0000256" key="4">
    <source>
        <dbReference type="ARBA" id="ARBA00022741"/>
    </source>
</evidence>
<dbReference type="Gene3D" id="3.30.200.20">
    <property type="entry name" value="Phosphorylase Kinase, domain 1"/>
    <property type="match status" value="1"/>
</dbReference>
<dbReference type="PANTHER" id="PTHR47634">
    <property type="entry name" value="PROTEIN KINASE DOMAIN-CONTAINING PROTEIN-RELATED"/>
    <property type="match status" value="1"/>
</dbReference>
<accession>A0A317WAU3</accession>
<keyword evidence="5" id="KW-0418">Kinase</keyword>
<evidence type="ECO:0000313" key="11">
    <source>
        <dbReference type="Proteomes" id="UP000247233"/>
    </source>
</evidence>
<dbReference type="RefSeq" id="XP_025399383.1">
    <property type="nucleotide sequence ID" value="XM_025547110.1"/>
</dbReference>
<dbReference type="SMART" id="SM00220">
    <property type="entry name" value="S_TKc"/>
    <property type="match status" value="1"/>
</dbReference>
<keyword evidence="3" id="KW-0808">Transferase</keyword>
<dbReference type="GO" id="GO:0004674">
    <property type="term" value="F:protein serine/threonine kinase activity"/>
    <property type="evidence" value="ECO:0007669"/>
    <property type="project" value="UniProtKB-KW"/>
</dbReference>
<evidence type="ECO:0000256" key="7">
    <source>
        <dbReference type="ARBA" id="ARBA00047899"/>
    </source>
</evidence>
<keyword evidence="2" id="KW-0723">Serine/threonine-protein kinase</keyword>
<dbReference type="AlphaFoldDB" id="A0A317WAU3"/>
<name>A0A317WAU3_9EURO</name>
<keyword evidence="4" id="KW-0547">Nucleotide-binding</keyword>
<dbReference type="InterPro" id="IPR011009">
    <property type="entry name" value="Kinase-like_dom_sf"/>
</dbReference>
<dbReference type="EMBL" id="MSFL01000012">
    <property type="protein sequence ID" value="PWY82118.1"/>
    <property type="molecule type" value="Genomic_DNA"/>
</dbReference>
<dbReference type="GO" id="GO:0050684">
    <property type="term" value="P:regulation of mRNA processing"/>
    <property type="evidence" value="ECO:0007669"/>
    <property type="project" value="TreeGrafter"/>
</dbReference>
<dbReference type="SUPFAM" id="SSF56112">
    <property type="entry name" value="Protein kinase-like (PK-like)"/>
    <property type="match status" value="1"/>
</dbReference>
<evidence type="ECO:0000256" key="3">
    <source>
        <dbReference type="ARBA" id="ARBA00022679"/>
    </source>
</evidence>
<dbReference type="InterPro" id="IPR051334">
    <property type="entry name" value="SRPK"/>
</dbReference>
<comment type="catalytic activity">
    <reaction evidence="7">
        <text>L-threonyl-[protein] + ATP = O-phospho-L-threonyl-[protein] + ADP + H(+)</text>
        <dbReference type="Rhea" id="RHEA:46608"/>
        <dbReference type="Rhea" id="RHEA-COMP:11060"/>
        <dbReference type="Rhea" id="RHEA-COMP:11605"/>
        <dbReference type="ChEBI" id="CHEBI:15378"/>
        <dbReference type="ChEBI" id="CHEBI:30013"/>
        <dbReference type="ChEBI" id="CHEBI:30616"/>
        <dbReference type="ChEBI" id="CHEBI:61977"/>
        <dbReference type="ChEBI" id="CHEBI:456216"/>
        <dbReference type="EC" id="2.7.11.1"/>
    </reaction>
</comment>
<comment type="catalytic activity">
    <reaction evidence="8">
        <text>L-seryl-[protein] + ATP = O-phospho-L-seryl-[protein] + ADP + H(+)</text>
        <dbReference type="Rhea" id="RHEA:17989"/>
        <dbReference type="Rhea" id="RHEA-COMP:9863"/>
        <dbReference type="Rhea" id="RHEA-COMP:11604"/>
        <dbReference type="ChEBI" id="CHEBI:15378"/>
        <dbReference type="ChEBI" id="CHEBI:29999"/>
        <dbReference type="ChEBI" id="CHEBI:30616"/>
        <dbReference type="ChEBI" id="CHEBI:83421"/>
        <dbReference type="ChEBI" id="CHEBI:456216"/>
        <dbReference type="EC" id="2.7.11.1"/>
    </reaction>
</comment>
<comment type="caution">
    <text evidence="10">The sequence shown here is derived from an EMBL/GenBank/DDBJ whole genome shotgun (WGS) entry which is preliminary data.</text>
</comment>